<dbReference type="GO" id="GO:0022857">
    <property type="term" value="F:transmembrane transporter activity"/>
    <property type="evidence" value="ECO:0007669"/>
    <property type="project" value="InterPro"/>
</dbReference>
<gene>
    <name evidence="7" type="ORF">FE257_008973</name>
</gene>
<feature type="transmembrane region" description="Helical" evidence="6">
    <location>
        <begin position="77"/>
        <end position="99"/>
    </location>
</feature>
<dbReference type="GO" id="GO:0016020">
    <property type="term" value="C:membrane"/>
    <property type="evidence" value="ECO:0007669"/>
    <property type="project" value="UniProtKB-SubCell"/>
</dbReference>
<evidence type="ECO:0000256" key="2">
    <source>
        <dbReference type="ARBA" id="ARBA00022448"/>
    </source>
</evidence>
<dbReference type="Pfam" id="PF07690">
    <property type="entry name" value="MFS_1"/>
    <property type="match status" value="1"/>
</dbReference>
<feature type="transmembrane region" description="Helical" evidence="6">
    <location>
        <begin position="223"/>
        <end position="244"/>
    </location>
</feature>
<proteinExistence type="predicted"/>
<dbReference type="Gene3D" id="1.20.1250.20">
    <property type="entry name" value="MFS general substrate transporter like domains"/>
    <property type="match status" value="1"/>
</dbReference>
<evidence type="ECO:0000313" key="7">
    <source>
        <dbReference type="EMBL" id="KAF9894002.1"/>
    </source>
</evidence>
<dbReference type="EMBL" id="VCAU01000005">
    <property type="protein sequence ID" value="KAF9894002.1"/>
    <property type="molecule type" value="Genomic_DNA"/>
</dbReference>
<keyword evidence="2" id="KW-0813">Transport</keyword>
<keyword evidence="4 6" id="KW-1133">Transmembrane helix</keyword>
<reference evidence="7" key="2">
    <citation type="submission" date="2020-02" db="EMBL/GenBank/DDBJ databases">
        <authorList>
            <person name="Gilchrist C.L.M."/>
            <person name="Chooi Y.-H."/>
        </authorList>
    </citation>
    <scope>NUCLEOTIDE SEQUENCE</scope>
    <source>
        <strain evidence="7">MST-FP2251</strain>
    </source>
</reference>
<keyword evidence="8" id="KW-1185">Reference proteome</keyword>
<feature type="transmembrane region" description="Helical" evidence="6">
    <location>
        <begin position="343"/>
        <end position="363"/>
    </location>
</feature>
<feature type="transmembrane region" description="Helical" evidence="6">
    <location>
        <begin position="168"/>
        <end position="187"/>
    </location>
</feature>
<feature type="transmembrane region" description="Helical" evidence="6">
    <location>
        <begin position="403"/>
        <end position="424"/>
    </location>
</feature>
<feature type="transmembrane region" description="Helical" evidence="6">
    <location>
        <begin position="302"/>
        <end position="323"/>
    </location>
</feature>
<evidence type="ECO:0000313" key="8">
    <source>
        <dbReference type="Proteomes" id="UP001194746"/>
    </source>
</evidence>
<evidence type="ECO:0000256" key="6">
    <source>
        <dbReference type="SAM" id="Phobius"/>
    </source>
</evidence>
<sequence length="481" mass="52537">MDCEKPSIEHVAHVLSPLEPQDPLNEAEQARLRRKIDLRVTCVLGSLYLVSQIDKNNLGNANIAGMSTDLSLTGSRFSMVVLFMFITYIAFQPVAVILVRKMGARWFFTSIALLWGTTEMCLGFVRHWYDLIPLRLLLGAFEAGVFPGALYMMSCWYPRYNLQQRVSLFYFIGTIASAFTGILAYGVSQMDGLGSGPSWWSSISISSAPAPAGPPTGIAGWRWIFIMFGIITLVVALTCSIFVVDFPEVELERTTPSRWSVPFLSAREARFVVSQIQADRSDTYAEDFRVSQYLRHMGDSKVWAHAALFGLTTTTNYAVVYFLPIILRDGMGFSVAAAQCLVAPPYVLACLWMLLTGLSLLGFTKPTASRFAGAFLATAAGSANLPATLTWQANNVRGQWKRALTSALSVGAGGVGGIVGGTVFRTDDAPDYRPGIIATLLANGLMIVISLLLVLKYHLANKRAAGGGKLIESLEGFRYTL</sequence>
<organism evidence="7 8">
    <name type="scientific">Aspergillus nanangensis</name>
    <dbReference type="NCBI Taxonomy" id="2582783"/>
    <lineage>
        <taxon>Eukaryota</taxon>
        <taxon>Fungi</taxon>
        <taxon>Dikarya</taxon>
        <taxon>Ascomycota</taxon>
        <taxon>Pezizomycotina</taxon>
        <taxon>Eurotiomycetes</taxon>
        <taxon>Eurotiomycetidae</taxon>
        <taxon>Eurotiales</taxon>
        <taxon>Aspergillaceae</taxon>
        <taxon>Aspergillus</taxon>
        <taxon>Aspergillus subgen. Circumdati</taxon>
    </lineage>
</organism>
<protein>
    <recommendedName>
        <fullName evidence="9">Major facilitator superfamily (MFS) profile domain-containing protein</fullName>
    </recommendedName>
</protein>
<accession>A0AAD4CYF1</accession>
<dbReference type="InterPro" id="IPR011701">
    <property type="entry name" value="MFS"/>
</dbReference>
<dbReference type="InterPro" id="IPR036259">
    <property type="entry name" value="MFS_trans_sf"/>
</dbReference>
<comment type="caution">
    <text evidence="7">The sequence shown here is derived from an EMBL/GenBank/DDBJ whole genome shotgun (WGS) entry which is preliminary data.</text>
</comment>
<dbReference type="SUPFAM" id="SSF103473">
    <property type="entry name" value="MFS general substrate transporter"/>
    <property type="match status" value="1"/>
</dbReference>
<keyword evidence="5 6" id="KW-0472">Membrane</keyword>
<name>A0AAD4CYF1_ASPNN</name>
<dbReference type="PANTHER" id="PTHR43791:SF47">
    <property type="entry name" value="MAJOR FACILITATOR SUPERFAMILY (MFS) PROFILE DOMAIN-CONTAINING PROTEIN-RELATED"/>
    <property type="match status" value="1"/>
</dbReference>
<feature type="transmembrane region" description="Helical" evidence="6">
    <location>
        <begin position="436"/>
        <end position="455"/>
    </location>
</feature>
<evidence type="ECO:0000256" key="5">
    <source>
        <dbReference type="ARBA" id="ARBA00023136"/>
    </source>
</evidence>
<evidence type="ECO:0008006" key="9">
    <source>
        <dbReference type="Google" id="ProtNLM"/>
    </source>
</evidence>
<dbReference type="PANTHER" id="PTHR43791">
    <property type="entry name" value="PERMEASE-RELATED"/>
    <property type="match status" value="1"/>
</dbReference>
<reference evidence="7" key="1">
    <citation type="journal article" date="2019" name="Beilstein J. Org. Chem.">
        <title>Nanangenines: drimane sesquiterpenoids as the dominant metabolite cohort of a novel Australian fungus, Aspergillus nanangensis.</title>
        <authorList>
            <person name="Lacey H.J."/>
            <person name="Gilchrist C.L.M."/>
            <person name="Crombie A."/>
            <person name="Kalaitzis J.A."/>
            <person name="Vuong D."/>
            <person name="Rutledge P.J."/>
            <person name="Turner P."/>
            <person name="Pitt J.I."/>
            <person name="Lacey E."/>
            <person name="Chooi Y.H."/>
            <person name="Piggott A.M."/>
        </authorList>
    </citation>
    <scope>NUCLEOTIDE SEQUENCE</scope>
    <source>
        <strain evidence="7">MST-FP2251</strain>
    </source>
</reference>
<evidence type="ECO:0000256" key="4">
    <source>
        <dbReference type="ARBA" id="ARBA00022989"/>
    </source>
</evidence>
<dbReference type="AlphaFoldDB" id="A0AAD4CYF1"/>
<evidence type="ECO:0000256" key="3">
    <source>
        <dbReference type="ARBA" id="ARBA00022692"/>
    </source>
</evidence>
<feature type="transmembrane region" description="Helical" evidence="6">
    <location>
        <begin position="135"/>
        <end position="156"/>
    </location>
</feature>
<evidence type="ECO:0000256" key="1">
    <source>
        <dbReference type="ARBA" id="ARBA00004141"/>
    </source>
</evidence>
<keyword evidence="3 6" id="KW-0812">Transmembrane</keyword>
<feature type="transmembrane region" description="Helical" evidence="6">
    <location>
        <begin position="106"/>
        <end position="129"/>
    </location>
</feature>
<comment type="subcellular location">
    <subcellularLocation>
        <location evidence="1">Membrane</location>
        <topology evidence="1">Multi-pass membrane protein</topology>
    </subcellularLocation>
</comment>
<dbReference type="Proteomes" id="UP001194746">
    <property type="component" value="Unassembled WGS sequence"/>
</dbReference>